<reference evidence="7" key="1">
    <citation type="submission" date="2022-01" db="EMBL/GenBank/DDBJ databases">
        <authorList>
            <person name="Karlyshev A.V."/>
            <person name="Jaspars M."/>
        </authorList>
    </citation>
    <scope>NUCLEOTIDE SEQUENCE</scope>
    <source>
        <strain evidence="7">AGSA3-2</strain>
    </source>
</reference>
<dbReference type="InterPro" id="IPR001647">
    <property type="entry name" value="HTH_TetR"/>
</dbReference>
<keyword evidence="8" id="KW-1185">Reference proteome</keyword>
<feature type="region of interest" description="Disordered" evidence="5">
    <location>
        <begin position="1"/>
        <end position="24"/>
    </location>
</feature>
<evidence type="ECO:0000313" key="7">
    <source>
        <dbReference type="EMBL" id="MCE7509206.1"/>
    </source>
</evidence>
<dbReference type="SUPFAM" id="SSF48498">
    <property type="entry name" value="Tetracyclin repressor-like, C-terminal domain"/>
    <property type="match status" value="1"/>
</dbReference>
<dbReference type="GO" id="GO:0000976">
    <property type="term" value="F:transcription cis-regulatory region binding"/>
    <property type="evidence" value="ECO:0007669"/>
    <property type="project" value="TreeGrafter"/>
</dbReference>
<comment type="caution">
    <text evidence="7">The sequence shown here is derived from an EMBL/GenBank/DDBJ whole genome shotgun (WGS) entry which is preliminary data.</text>
</comment>
<feature type="domain" description="HTH tetR-type" evidence="6">
    <location>
        <begin position="30"/>
        <end position="90"/>
    </location>
</feature>
<dbReference type="InterPro" id="IPR036271">
    <property type="entry name" value="Tet_transcr_reg_TetR-rel_C_sf"/>
</dbReference>
<evidence type="ECO:0000313" key="8">
    <source>
        <dbReference type="Proteomes" id="UP001107961"/>
    </source>
</evidence>
<organism evidence="7 8">
    <name type="scientific">Alloalcanivorax xenomutans</name>
    <dbReference type="NCBI Taxonomy" id="1094342"/>
    <lineage>
        <taxon>Bacteria</taxon>
        <taxon>Pseudomonadati</taxon>
        <taxon>Pseudomonadota</taxon>
        <taxon>Gammaproteobacteria</taxon>
        <taxon>Oceanospirillales</taxon>
        <taxon>Alcanivoracaceae</taxon>
        <taxon>Alloalcanivorax</taxon>
    </lineage>
</organism>
<dbReference type="Proteomes" id="UP001107961">
    <property type="component" value="Unassembled WGS sequence"/>
</dbReference>
<sequence>MMPDHGVESASGKNQPAWAAARQRRAGEEHRMRTVLLEAAARAFARSGYGGTSIGAIAAEAEVSRPAFYAYFASKREVFLEVVAALRDEFLAAHEFPGIDDPYELGRAATRAFLAAHAANAALLTVVDHEAEGDEEVRAMRDEMRRRPARRMAHYVERLVAEGRADPVADPELLAGVMNATFTRFARELPDDAGAFEQKVEEFTAIYLRLIGVRG</sequence>
<keyword evidence="2 4" id="KW-0238">DNA-binding</keyword>
<evidence type="ECO:0000256" key="1">
    <source>
        <dbReference type="ARBA" id="ARBA00023015"/>
    </source>
</evidence>
<dbReference type="PROSITE" id="PS50977">
    <property type="entry name" value="HTH_TETR_2"/>
    <property type="match status" value="1"/>
</dbReference>
<proteinExistence type="predicted"/>
<dbReference type="EMBL" id="JAJVKT010000012">
    <property type="protein sequence ID" value="MCE7509206.1"/>
    <property type="molecule type" value="Genomic_DNA"/>
</dbReference>
<evidence type="ECO:0000256" key="3">
    <source>
        <dbReference type="ARBA" id="ARBA00023163"/>
    </source>
</evidence>
<dbReference type="PANTHER" id="PTHR30055">
    <property type="entry name" value="HTH-TYPE TRANSCRIPTIONAL REGULATOR RUTR"/>
    <property type="match status" value="1"/>
</dbReference>
<feature type="DNA-binding region" description="H-T-H motif" evidence="4">
    <location>
        <begin position="53"/>
        <end position="72"/>
    </location>
</feature>
<gene>
    <name evidence="7" type="ORF">LZG35_11210</name>
</gene>
<evidence type="ECO:0000256" key="5">
    <source>
        <dbReference type="SAM" id="MobiDB-lite"/>
    </source>
</evidence>
<name>A0A9Q3ZF64_9GAMM</name>
<dbReference type="PANTHER" id="PTHR30055:SF234">
    <property type="entry name" value="HTH-TYPE TRANSCRIPTIONAL REGULATOR BETI"/>
    <property type="match status" value="1"/>
</dbReference>
<protein>
    <submittedName>
        <fullName evidence="7">TetR/AcrR family transcriptional regulator</fullName>
    </submittedName>
</protein>
<keyword evidence="3" id="KW-0804">Transcription</keyword>
<dbReference type="GeneID" id="94686733"/>
<dbReference type="GO" id="GO:0003700">
    <property type="term" value="F:DNA-binding transcription factor activity"/>
    <property type="evidence" value="ECO:0007669"/>
    <property type="project" value="TreeGrafter"/>
</dbReference>
<evidence type="ECO:0000256" key="2">
    <source>
        <dbReference type="ARBA" id="ARBA00023125"/>
    </source>
</evidence>
<dbReference type="Gene3D" id="1.10.10.60">
    <property type="entry name" value="Homeodomain-like"/>
    <property type="match status" value="1"/>
</dbReference>
<dbReference type="PRINTS" id="PR00455">
    <property type="entry name" value="HTHTETR"/>
</dbReference>
<dbReference type="SUPFAM" id="SSF46689">
    <property type="entry name" value="Homeodomain-like"/>
    <property type="match status" value="1"/>
</dbReference>
<dbReference type="Pfam" id="PF00440">
    <property type="entry name" value="TetR_N"/>
    <property type="match status" value="1"/>
</dbReference>
<keyword evidence="1" id="KW-0805">Transcription regulation</keyword>
<evidence type="ECO:0000259" key="6">
    <source>
        <dbReference type="PROSITE" id="PS50977"/>
    </source>
</evidence>
<dbReference type="Gene3D" id="1.10.357.10">
    <property type="entry name" value="Tetracycline Repressor, domain 2"/>
    <property type="match status" value="1"/>
</dbReference>
<dbReference type="InterPro" id="IPR023772">
    <property type="entry name" value="DNA-bd_HTH_TetR-type_CS"/>
</dbReference>
<dbReference type="InterPro" id="IPR009057">
    <property type="entry name" value="Homeodomain-like_sf"/>
</dbReference>
<accession>A0A9Q3ZF64</accession>
<dbReference type="PROSITE" id="PS01081">
    <property type="entry name" value="HTH_TETR_1"/>
    <property type="match status" value="1"/>
</dbReference>
<evidence type="ECO:0000256" key="4">
    <source>
        <dbReference type="PROSITE-ProRule" id="PRU00335"/>
    </source>
</evidence>
<dbReference type="AlphaFoldDB" id="A0A9Q3ZF64"/>
<dbReference type="RefSeq" id="WP_022995878.1">
    <property type="nucleotide sequence ID" value="NZ_CBDDTQ010000005.1"/>
</dbReference>
<dbReference type="InterPro" id="IPR050109">
    <property type="entry name" value="HTH-type_TetR-like_transc_reg"/>
</dbReference>